<dbReference type="EMBL" id="RWJN01000153">
    <property type="protein sequence ID" value="TCD66013.1"/>
    <property type="molecule type" value="Genomic_DNA"/>
</dbReference>
<dbReference type="InterPro" id="IPR016024">
    <property type="entry name" value="ARM-type_fold"/>
</dbReference>
<evidence type="ECO:0000256" key="3">
    <source>
        <dbReference type="ARBA" id="ARBA00022927"/>
    </source>
</evidence>
<dbReference type="GO" id="GO:0012505">
    <property type="term" value="C:endomembrane system"/>
    <property type="evidence" value="ECO:0007669"/>
    <property type="project" value="UniProtKB-SubCell"/>
</dbReference>
<dbReference type="InterPro" id="IPR011989">
    <property type="entry name" value="ARM-like"/>
</dbReference>
<dbReference type="InterPro" id="IPR050840">
    <property type="entry name" value="Adaptor_Complx_Large_Subunit"/>
</dbReference>
<evidence type="ECO:0000256" key="1">
    <source>
        <dbReference type="ARBA" id="ARBA00004308"/>
    </source>
</evidence>
<reference evidence="6 7" key="1">
    <citation type="submission" date="2018-11" db="EMBL/GenBank/DDBJ databases">
        <title>Genome assembly of Steccherinum ochraceum LE-BIN_3174, the white-rot fungus of the Steccherinaceae family (The Residual Polyporoid clade, Polyporales, Basidiomycota).</title>
        <authorList>
            <person name="Fedorova T.V."/>
            <person name="Glazunova O.A."/>
            <person name="Landesman E.O."/>
            <person name="Moiseenko K.V."/>
            <person name="Psurtseva N.V."/>
            <person name="Savinova O.S."/>
            <person name="Shakhova N.V."/>
            <person name="Tyazhelova T.V."/>
            <person name="Vasina D.V."/>
        </authorList>
    </citation>
    <scope>NUCLEOTIDE SEQUENCE [LARGE SCALE GENOMIC DNA]</scope>
    <source>
        <strain evidence="6 7">LE-BIN_3174</strain>
    </source>
</reference>
<keyword evidence="7" id="KW-1185">Reference proteome</keyword>
<dbReference type="Pfam" id="PF01602">
    <property type="entry name" value="Adaptin_N"/>
    <property type="match status" value="1"/>
</dbReference>
<protein>
    <recommendedName>
        <fullName evidence="5">Clathrin/coatomer adaptor adaptin-like N-terminal domain-containing protein</fullName>
    </recommendedName>
</protein>
<accession>A0A4R0RGV7</accession>
<dbReference type="Proteomes" id="UP000292702">
    <property type="component" value="Unassembled WGS sequence"/>
</dbReference>
<proteinExistence type="predicted"/>
<keyword evidence="2" id="KW-0813">Transport</keyword>
<dbReference type="AlphaFoldDB" id="A0A4R0RGV7"/>
<feature type="domain" description="Clathrin/coatomer adaptor adaptin-like N-terminal" evidence="5">
    <location>
        <begin position="77"/>
        <end position="554"/>
    </location>
</feature>
<keyword evidence="3" id="KW-0653">Protein transport</keyword>
<dbReference type="InterPro" id="IPR002553">
    <property type="entry name" value="Clathrin/coatomer_adapt-like_N"/>
</dbReference>
<keyword evidence="4" id="KW-0472">Membrane</keyword>
<dbReference type="GO" id="GO:0006886">
    <property type="term" value="P:intracellular protein transport"/>
    <property type="evidence" value="ECO:0007669"/>
    <property type="project" value="InterPro"/>
</dbReference>
<comment type="subcellular location">
    <subcellularLocation>
        <location evidence="1">Endomembrane system</location>
    </subcellularLocation>
</comment>
<evidence type="ECO:0000313" key="6">
    <source>
        <dbReference type="EMBL" id="TCD66013.1"/>
    </source>
</evidence>
<evidence type="ECO:0000256" key="4">
    <source>
        <dbReference type="ARBA" id="ARBA00023136"/>
    </source>
</evidence>
<dbReference type="Gene3D" id="1.25.10.10">
    <property type="entry name" value="Leucine-rich Repeat Variant"/>
    <property type="match status" value="1"/>
</dbReference>
<comment type="caution">
    <text evidence="6">The sequence shown here is derived from an EMBL/GenBank/DDBJ whole genome shotgun (WGS) entry which is preliminary data.</text>
</comment>
<dbReference type="OrthoDB" id="29308at2759"/>
<organism evidence="6 7">
    <name type="scientific">Steccherinum ochraceum</name>
    <dbReference type="NCBI Taxonomy" id="92696"/>
    <lineage>
        <taxon>Eukaryota</taxon>
        <taxon>Fungi</taxon>
        <taxon>Dikarya</taxon>
        <taxon>Basidiomycota</taxon>
        <taxon>Agaricomycotina</taxon>
        <taxon>Agaricomycetes</taxon>
        <taxon>Polyporales</taxon>
        <taxon>Steccherinaceae</taxon>
        <taxon>Steccherinum</taxon>
    </lineage>
</organism>
<evidence type="ECO:0000259" key="5">
    <source>
        <dbReference type="Pfam" id="PF01602"/>
    </source>
</evidence>
<dbReference type="GO" id="GO:0030117">
    <property type="term" value="C:membrane coat"/>
    <property type="evidence" value="ECO:0007669"/>
    <property type="project" value="InterPro"/>
</dbReference>
<sequence>MEVPFTSSGAMSRAHYALIRKVETAASAHTADAVLYAEAEVVQSRLQNSALTLKQVKESLVLLLYCRTAAYPGAAFDVESALPHAISLAEAGKTVQDKRIGYLFCTETMPRDHELQLMLVNTLRKDLECASIPRICLALDTVIQFAPEDVYPAIQDRLYELLSHISPHIRRRALLAFRTLSEQDTDVLKKMLDKMRKRMNDQDLSVVDAALTLSIVLVRVKLMSGEHFHPLLTKVLRRTWNARADQTAWSLLFKILQNMQVVKPSHEDFEIMQEIVSSQMRNMSSLVALKYQCFLVTAAHPQQVSATTASIFIKGVRHLLVSEDPNAIYTFVSCLHCLDPGLWAGSADNPPVLEGWEVERIMNLLWSDDAFTRKQTLRTLLRVDRSIVEAYFDKLNASLDSQTDVVRRSLQVIDILSGDDGEFYAQHLVHQIRIIGDDASHRHLLQDAVEMSLLRIRDGAPSFRSAALGVLFTILTEQHDQLGPTLLTIIAALICEFLDSSPTPPERILQSLAKCIPLYQAKCESVPEESLQIVRKVQETAGRHIKRRIEQFLNLSHDKQALAHLLASSGPLTDPDELLSRTVTAGDLALASGRRDLKELAASPMLSSTSPPPVHVTPADDLSSQVDLLGLDSPFISEPPASASSSVSADLDFEKIWNTLAHANSRGWCEVTIDVVVRKLQSMQHTLQVTASDQPPFQGELKIILTPSLSSEHQGIAVVRLKESEDESCLWQLRCADDNLRSHIRNLLTDVEQ</sequence>
<evidence type="ECO:0000313" key="7">
    <source>
        <dbReference type="Proteomes" id="UP000292702"/>
    </source>
</evidence>
<dbReference type="SUPFAM" id="SSF48371">
    <property type="entry name" value="ARM repeat"/>
    <property type="match status" value="1"/>
</dbReference>
<dbReference type="PANTHER" id="PTHR22780">
    <property type="entry name" value="ADAPTIN, ALPHA/GAMMA/EPSILON"/>
    <property type="match status" value="1"/>
</dbReference>
<name>A0A4R0RGV7_9APHY</name>
<evidence type="ECO:0000256" key="2">
    <source>
        <dbReference type="ARBA" id="ARBA00022448"/>
    </source>
</evidence>
<dbReference type="STRING" id="92696.A0A4R0RGV7"/>
<dbReference type="GO" id="GO:0016192">
    <property type="term" value="P:vesicle-mediated transport"/>
    <property type="evidence" value="ECO:0007669"/>
    <property type="project" value="InterPro"/>
</dbReference>
<gene>
    <name evidence="6" type="ORF">EIP91_001913</name>
</gene>